<dbReference type="Proteomes" id="UP001234495">
    <property type="component" value="Unassembled WGS sequence"/>
</dbReference>
<keyword evidence="3" id="KW-1185">Reference proteome</keyword>
<keyword evidence="1" id="KW-1133">Transmembrane helix</keyword>
<evidence type="ECO:0000256" key="1">
    <source>
        <dbReference type="SAM" id="Phobius"/>
    </source>
</evidence>
<dbReference type="EMBL" id="JAUSUD010000012">
    <property type="protein sequence ID" value="MDQ0231397.1"/>
    <property type="molecule type" value="Genomic_DNA"/>
</dbReference>
<keyword evidence="1" id="KW-0472">Membrane</keyword>
<proteinExistence type="predicted"/>
<organism evidence="2 3">
    <name type="scientific">Metabacillus malikii</name>
    <dbReference type="NCBI Taxonomy" id="1504265"/>
    <lineage>
        <taxon>Bacteria</taxon>
        <taxon>Bacillati</taxon>
        <taxon>Bacillota</taxon>
        <taxon>Bacilli</taxon>
        <taxon>Bacillales</taxon>
        <taxon>Bacillaceae</taxon>
        <taxon>Metabacillus</taxon>
    </lineage>
</organism>
<keyword evidence="1" id="KW-0812">Transmembrane</keyword>
<dbReference type="RefSeq" id="WP_307342290.1">
    <property type="nucleotide sequence ID" value="NZ_JAUSUD010000012.1"/>
</dbReference>
<comment type="caution">
    <text evidence="2">The sequence shown here is derived from an EMBL/GenBank/DDBJ whole genome shotgun (WGS) entry which is preliminary data.</text>
</comment>
<protein>
    <recommendedName>
        <fullName evidence="4">DUF4179 domain-containing protein</fullName>
    </recommendedName>
</protein>
<evidence type="ECO:0008006" key="4">
    <source>
        <dbReference type="Google" id="ProtNLM"/>
    </source>
</evidence>
<accession>A0ABT9ZHX2</accession>
<evidence type="ECO:0000313" key="3">
    <source>
        <dbReference type="Proteomes" id="UP001234495"/>
    </source>
</evidence>
<feature type="transmembrane region" description="Helical" evidence="1">
    <location>
        <begin position="41"/>
        <end position="61"/>
    </location>
</feature>
<name>A0ABT9ZHX2_9BACI</name>
<evidence type="ECO:0000313" key="2">
    <source>
        <dbReference type="EMBL" id="MDQ0231397.1"/>
    </source>
</evidence>
<gene>
    <name evidence="2" type="ORF">J2S19_002680</name>
</gene>
<reference evidence="2 3" key="1">
    <citation type="submission" date="2023-07" db="EMBL/GenBank/DDBJ databases">
        <title>Genomic Encyclopedia of Type Strains, Phase IV (KMG-IV): sequencing the most valuable type-strain genomes for metagenomic binning, comparative biology and taxonomic classification.</title>
        <authorList>
            <person name="Goeker M."/>
        </authorList>
    </citation>
    <scope>NUCLEOTIDE SEQUENCE [LARGE SCALE GENOMIC DNA]</scope>
    <source>
        <strain evidence="2 3">DSM 29005</strain>
    </source>
</reference>
<sequence>MNEDIKHELKKIDIPPELHFRAAQGAKQASSERPKRVQKRAIISLIASVLFVFSATVTGAISPSFNNLIATISPELADLLQPIQKTSIDNGIKMEVIAAMSDDEMSVIYLSMEDLDENRIDETIDIYDYFLSIGRMFNCQLISFDKQQKKAFFRLQANGNKQLHDKKIHLSVTSMLSHKHTFEQVEIDLLDQMNKQPNTILLDRMHSSGGGGGQRDSLFSEEQAEILYPGELAIKLPKIDFLTITNIGIIDDKLHVQVKWRENNVDDHGRLYLTNDNGKIQYASTVSFGVDNKGDLTYGSNYIEYIFDLQRIDLGDFQLKGDFVSNGLYMEGNWETTFRLESNLEEKTVALQEDFGDWTATNLAISPLGITINGTGQYEDDTSLTVKAIMTDGTVIHFNSIMNSADKEEVIIKLLPAYPLDISEIKTVTINELEIPL</sequence>